<dbReference type="InterPro" id="IPR013216">
    <property type="entry name" value="Methyltransf_11"/>
</dbReference>
<dbReference type="Pfam" id="PF08241">
    <property type="entry name" value="Methyltransf_11"/>
    <property type="match status" value="1"/>
</dbReference>
<reference evidence="2" key="1">
    <citation type="submission" date="2019-04" db="EMBL/GenBank/DDBJ databases">
        <title>Sequencing of skin fungus with MAO and IRED activity.</title>
        <authorList>
            <person name="Marsaioli A.J."/>
            <person name="Bonatto J.M.C."/>
            <person name="Reis Junior O."/>
        </authorList>
    </citation>
    <scope>NUCLEOTIDE SEQUENCE</scope>
    <source>
        <strain evidence="2">30M1</strain>
    </source>
</reference>
<dbReference type="EMBL" id="SWKU01000009">
    <property type="protein sequence ID" value="KAF3003739.1"/>
    <property type="molecule type" value="Genomic_DNA"/>
</dbReference>
<dbReference type="Proteomes" id="UP000801428">
    <property type="component" value="Unassembled WGS sequence"/>
</dbReference>
<dbReference type="AlphaFoldDB" id="A0A9P4TFE2"/>
<dbReference type="InterPro" id="IPR029063">
    <property type="entry name" value="SAM-dependent_MTases_sf"/>
</dbReference>
<accession>A0A9P4TFE2</accession>
<dbReference type="GO" id="GO:0008757">
    <property type="term" value="F:S-adenosylmethionine-dependent methyltransferase activity"/>
    <property type="evidence" value="ECO:0007669"/>
    <property type="project" value="InterPro"/>
</dbReference>
<keyword evidence="3" id="KW-1185">Reference proteome</keyword>
<comment type="caution">
    <text evidence="2">The sequence shown here is derived from an EMBL/GenBank/DDBJ whole genome shotgun (WGS) entry which is preliminary data.</text>
</comment>
<gene>
    <name evidence="2" type="ORF">E8E13_009497</name>
</gene>
<proteinExistence type="predicted"/>
<evidence type="ECO:0000313" key="2">
    <source>
        <dbReference type="EMBL" id="KAF3003739.1"/>
    </source>
</evidence>
<sequence>MVDTQDPMSKIFDNGAAAYEASTGGCTRDLTRHMLALSPPISSSSVVHDNACGTGIVTQEIITQSILSQSPSDFTCSLAIHCTDKSENMIQLARSWFERSRAAIKEQTALSGMEIGFEAVPSEQLRFEDGYFTHSFTNCGILWFDDGLTGAREILRTLRSGGTAVISSWKGMTIFDVVREAQKACGHQEPLFRPPVDEKWFTAEFLEKILREAGFIDVQIFDKTVHFAGNDVAEVCAYLLGLLKQLKKEWDGDEGIEFRKQLEIAVRKAVVRFSRPDTGGKENLIGIPMVALVAVARKQ</sequence>
<evidence type="ECO:0000313" key="3">
    <source>
        <dbReference type="Proteomes" id="UP000801428"/>
    </source>
</evidence>
<name>A0A9P4TFE2_CURKU</name>
<evidence type="ECO:0000259" key="1">
    <source>
        <dbReference type="Pfam" id="PF08241"/>
    </source>
</evidence>
<protein>
    <recommendedName>
        <fullName evidence="1">Methyltransferase type 11 domain-containing protein</fullName>
    </recommendedName>
</protein>
<dbReference type="OrthoDB" id="2013972at2759"/>
<dbReference type="Gene3D" id="3.40.50.150">
    <property type="entry name" value="Vaccinia Virus protein VP39"/>
    <property type="match status" value="1"/>
</dbReference>
<organism evidence="2 3">
    <name type="scientific">Curvularia kusanoi</name>
    <name type="common">Cochliobolus kusanoi</name>
    <dbReference type="NCBI Taxonomy" id="90978"/>
    <lineage>
        <taxon>Eukaryota</taxon>
        <taxon>Fungi</taxon>
        <taxon>Dikarya</taxon>
        <taxon>Ascomycota</taxon>
        <taxon>Pezizomycotina</taxon>
        <taxon>Dothideomycetes</taxon>
        <taxon>Pleosporomycetidae</taxon>
        <taxon>Pleosporales</taxon>
        <taxon>Pleosporineae</taxon>
        <taxon>Pleosporaceae</taxon>
        <taxon>Curvularia</taxon>
    </lineage>
</organism>
<dbReference type="SUPFAM" id="SSF53335">
    <property type="entry name" value="S-adenosyl-L-methionine-dependent methyltransferases"/>
    <property type="match status" value="1"/>
</dbReference>
<feature type="domain" description="Methyltransferase type 11" evidence="1">
    <location>
        <begin position="52"/>
        <end position="166"/>
    </location>
</feature>